<dbReference type="GO" id="GO:0009103">
    <property type="term" value="P:lipopolysaccharide biosynthetic process"/>
    <property type="evidence" value="ECO:0007669"/>
    <property type="project" value="UniProtKB-ARBA"/>
</dbReference>
<evidence type="ECO:0000256" key="3">
    <source>
        <dbReference type="ARBA" id="ARBA00022676"/>
    </source>
</evidence>
<gene>
    <name evidence="10" type="ORF">ASN_3039</name>
</gene>
<comment type="subcellular location">
    <subcellularLocation>
        <location evidence="1">Cell membrane</location>
        <topology evidence="1">Multi-pass membrane protein</topology>
    </subcellularLocation>
</comment>
<feature type="transmembrane region" description="Helical" evidence="8">
    <location>
        <begin position="252"/>
        <end position="275"/>
    </location>
</feature>
<dbReference type="InterPro" id="IPR050297">
    <property type="entry name" value="LipidA_mod_glycosyltrf_83"/>
</dbReference>
<evidence type="ECO:0000313" key="11">
    <source>
        <dbReference type="Proteomes" id="UP000056109"/>
    </source>
</evidence>
<evidence type="ECO:0000313" key="10">
    <source>
        <dbReference type="EMBL" id="CEF42288.1"/>
    </source>
</evidence>
<dbReference type="AlphaFoldDB" id="A0A0U5EZ64"/>
<keyword evidence="6 8" id="KW-1133">Transmembrane helix</keyword>
<feature type="transmembrane region" description="Helical" evidence="8">
    <location>
        <begin position="110"/>
        <end position="130"/>
    </location>
</feature>
<keyword evidence="5 8" id="KW-0812">Transmembrane</keyword>
<dbReference type="PANTHER" id="PTHR33908:SF11">
    <property type="entry name" value="MEMBRANE PROTEIN"/>
    <property type="match status" value="1"/>
</dbReference>
<evidence type="ECO:0000256" key="4">
    <source>
        <dbReference type="ARBA" id="ARBA00022679"/>
    </source>
</evidence>
<feature type="domain" description="Glycosyltransferase RgtA/B/C/D-like" evidence="9">
    <location>
        <begin position="50"/>
        <end position="220"/>
    </location>
</feature>
<proteinExistence type="predicted"/>
<keyword evidence="7 8" id="KW-0472">Membrane</keyword>
<dbReference type="InterPro" id="IPR038731">
    <property type="entry name" value="RgtA/B/C-like"/>
</dbReference>
<dbReference type="KEGG" id="asz:ASN_3039"/>
<feature type="transmembrane region" description="Helical" evidence="8">
    <location>
        <begin position="307"/>
        <end position="326"/>
    </location>
</feature>
<feature type="transmembrane region" description="Helical" evidence="8">
    <location>
        <begin position="173"/>
        <end position="190"/>
    </location>
</feature>
<evidence type="ECO:0000256" key="1">
    <source>
        <dbReference type="ARBA" id="ARBA00004651"/>
    </source>
</evidence>
<organism evidence="10 11">
    <name type="scientific">Acetobacter senegalensis</name>
    <dbReference type="NCBI Taxonomy" id="446692"/>
    <lineage>
        <taxon>Bacteria</taxon>
        <taxon>Pseudomonadati</taxon>
        <taxon>Pseudomonadota</taxon>
        <taxon>Alphaproteobacteria</taxon>
        <taxon>Acetobacterales</taxon>
        <taxon>Acetobacteraceae</taxon>
        <taxon>Acetobacter</taxon>
    </lineage>
</organism>
<feature type="transmembrane region" description="Helical" evidence="8">
    <location>
        <begin position="333"/>
        <end position="352"/>
    </location>
</feature>
<evidence type="ECO:0000259" key="9">
    <source>
        <dbReference type="Pfam" id="PF13231"/>
    </source>
</evidence>
<dbReference type="GeneID" id="34783997"/>
<sequence length="489" mass="52876">MRLKQSYYGWGLALLALTAARVLMGALVPLTPDEAYYRLWALAPAAGYLDHPPMVAVFIRLGLLLGGDTACGVRLMGPFSAAVGTVLLAMATRDWLQVLRGYAPDEAKRAGLRTAVLLNGTVVLGVGTLLMTPDTPLLLFMALMVWSLSRLCTTGKGAWWLVVGAAVGLGFDSKYTAVLPAAGMGIWLLLTSSGRQWLKTGWPWLGGLVAAVFVSSVVYWNATHHWASFMKQGGRTGDWHPAKMLTYFSELLGGQIGLASPGVFLFFVGGCVLLWKCRDSFSRLLLCMILVPLAVFLQHAVGARVQANWPVVLYPALTVAAALPLWRGWKAASGLGVTLVLLIVIQAVASPLKLSPHFDMTLRQMGGWPTFSREVVARVPANSLLIADEYGLAAELAFYAPLGKPVVAVEPRWDLFTFPAAPCGEGYLIRSRRRHDLPDGAFFKVLGQEPDIARARNGAVGETYAIYHVQMQCTAAGQSRNAVLLPTRN</sequence>
<dbReference type="GO" id="GO:0005886">
    <property type="term" value="C:plasma membrane"/>
    <property type="evidence" value="ECO:0007669"/>
    <property type="project" value="UniProtKB-SubCell"/>
</dbReference>
<dbReference type="EC" id="2.4.1.-" evidence="10"/>
<keyword evidence="2" id="KW-1003">Cell membrane</keyword>
<feature type="transmembrane region" description="Helical" evidence="8">
    <location>
        <begin position="284"/>
        <end position="301"/>
    </location>
</feature>
<keyword evidence="11" id="KW-1185">Reference proteome</keyword>
<evidence type="ECO:0000256" key="8">
    <source>
        <dbReference type="SAM" id="Phobius"/>
    </source>
</evidence>
<dbReference type="GO" id="GO:0016763">
    <property type="term" value="F:pentosyltransferase activity"/>
    <property type="evidence" value="ECO:0007669"/>
    <property type="project" value="TreeGrafter"/>
</dbReference>
<dbReference type="PANTHER" id="PTHR33908">
    <property type="entry name" value="MANNOSYLTRANSFERASE YKCB-RELATED"/>
    <property type="match status" value="1"/>
</dbReference>
<dbReference type="Proteomes" id="UP000056109">
    <property type="component" value="Chromosome I"/>
</dbReference>
<feature type="transmembrane region" description="Helical" evidence="8">
    <location>
        <begin position="71"/>
        <end position="90"/>
    </location>
</feature>
<protein>
    <submittedName>
        <fullName evidence="10">Undecaprenyl-phosphomannose:protein mannosyltransferase</fullName>
        <ecNumber evidence="10">2.4.1.-</ecNumber>
    </submittedName>
</protein>
<evidence type="ECO:0000256" key="5">
    <source>
        <dbReference type="ARBA" id="ARBA00022692"/>
    </source>
</evidence>
<feature type="transmembrane region" description="Helical" evidence="8">
    <location>
        <begin position="202"/>
        <end position="222"/>
    </location>
</feature>
<dbReference type="PATRIC" id="fig|446692.3.peg.3203"/>
<evidence type="ECO:0000256" key="6">
    <source>
        <dbReference type="ARBA" id="ARBA00022989"/>
    </source>
</evidence>
<keyword evidence="3 10" id="KW-0328">Glycosyltransferase</keyword>
<keyword evidence="4 10" id="KW-0808">Transferase</keyword>
<dbReference type="RefSeq" id="WP_058988528.1">
    <property type="nucleotide sequence ID" value="NZ_LN606600.1"/>
</dbReference>
<evidence type="ECO:0000256" key="2">
    <source>
        <dbReference type="ARBA" id="ARBA00022475"/>
    </source>
</evidence>
<dbReference type="EMBL" id="LN606600">
    <property type="protein sequence ID" value="CEF42288.1"/>
    <property type="molecule type" value="Genomic_DNA"/>
</dbReference>
<accession>A0A0U5EZ64</accession>
<dbReference type="Pfam" id="PF13231">
    <property type="entry name" value="PMT_2"/>
    <property type="match status" value="1"/>
</dbReference>
<name>A0A0U5EZ64_9PROT</name>
<evidence type="ECO:0000256" key="7">
    <source>
        <dbReference type="ARBA" id="ARBA00023136"/>
    </source>
</evidence>
<reference evidence="11" key="1">
    <citation type="submission" date="2014-09" db="EMBL/GenBank/DDBJ databases">
        <authorList>
            <person name="Illeghems K.G."/>
        </authorList>
    </citation>
    <scope>NUCLEOTIDE SEQUENCE [LARGE SCALE GENOMIC DNA]</scope>
    <source>
        <strain evidence="11">108B</strain>
    </source>
</reference>